<evidence type="ECO:0000256" key="8">
    <source>
        <dbReference type="RuleBase" id="RU003956"/>
    </source>
</evidence>
<dbReference type="SMART" id="SM00947">
    <property type="entry name" value="Pro_CA"/>
    <property type="match status" value="1"/>
</dbReference>
<evidence type="ECO:0000256" key="9">
    <source>
        <dbReference type="SAM" id="Phobius"/>
    </source>
</evidence>
<dbReference type="Gene3D" id="3.40.1050.10">
    <property type="entry name" value="Carbonic anhydrase"/>
    <property type="match status" value="1"/>
</dbReference>
<dbReference type="Proteomes" id="UP000245383">
    <property type="component" value="Unassembled WGS sequence"/>
</dbReference>
<comment type="caution">
    <text evidence="10">The sequence shown here is derived from an EMBL/GenBank/DDBJ whole genome shotgun (WGS) entry which is preliminary data.</text>
</comment>
<dbReference type="GO" id="GO:0004089">
    <property type="term" value="F:carbonate dehydratase activity"/>
    <property type="evidence" value="ECO:0007669"/>
    <property type="project" value="UniProtKB-UniRule"/>
</dbReference>
<proteinExistence type="inferred from homology"/>
<evidence type="ECO:0000256" key="6">
    <source>
        <dbReference type="ARBA" id="ARBA00048348"/>
    </source>
</evidence>
<protein>
    <recommendedName>
        <fullName evidence="2 8">Carbonic anhydrase</fullName>
        <ecNumber evidence="2 8">4.2.1.1</ecNumber>
    </recommendedName>
    <alternativeName>
        <fullName evidence="8">Carbonate dehydratase</fullName>
    </alternativeName>
</protein>
<keyword evidence="9" id="KW-0812">Transmembrane</keyword>
<accession>A0A2T9YZD7</accession>
<dbReference type="InterPro" id="IPR001765">
    <property type="entry name" value="Carbonic_anhydrase"/>
</dbReference>
<feature type="binding site" evidence="7">
    <location>
        <position position="111"/>
    </location>
    <ligand>
        <name>Zn(2+)</name>
        <dbReference type="ChEBI" id="CHEBI:29105"/>
    </ligand>
</feature>
<keyword evidence="11" id="KW-1185">Reference proteome</keyword>
<evidence type="ECO:0000256" key="5">
    <source>
        <dbReference type="ARBA" id="ARBA00023239"/>
    </source>
</evidence>
<dbReference type="OrthoDB" id="10248475at2759"/>
<feature type="binding site" evidence="7">
    <location>
        <position position="168"/>
    </location>
    <ligand>
        <name>Zn(2+)</name>
        <dbReference type="ChEBI" id="CHEBI:29105"/>
    </ligand>
</feature>
<dbReference type="GO" id="GO:0008270">
    <property type="term" value="F:zinc ion binding"/>
    <property type="evidence" value="ECO:0007669"/>
    <property type="project" value="UniProtKB-UniRule"/>
</dbReference>
<keyword evidence="5 8" id="KW-0456">Lyase</keyword>
<evidence type="ECO:0000256" key="3">
    <source>
        <dbReference type="ARBA" id="ARBA00022723"/>
    </source>
</evidence>
<dbReference type="EC" id="4.2.1.1" evidence="2 8"/>
<dbReference type="PANTHER" id="PTHR11002">
    <property type="entry name" value="CARBONIC ANHYDRASE"/>
    <property type="match status" value="1"/>
</dbReference>
<sequence length="260" mass="29685">MFATFLEMLYQLYSYFSTLLSKYYLGIPLYLFIVFVLFRKAQQPISFYYYNSHKSSTKMDPSLSPDIGSNFSRMLQANKLFAENRLRTSPDYFKKLSASQSPKVLWIGCSDSRASPEILTNSDLGEIFSLRNVANSVNDSDHNSKSIIQYAVNNLLVEEICVVGHTNCGGVLASMRFDDLTGDIRDWIHPIHKLYLENKDYIESFESIEDKSTELSKLNVKRVVATINDFDFVKSAKESGRTLFVNGFIFELETGLLNTL</sequence>
<dbReference type="Pfam" id="PF00484">
    <property type="entry name" value="Pro_CA"/>
    <property type="match status" value="1"/>
</dbReference>
<comment type="catalytic activity">
    <reaction evidence="6 8">
        <text>hydrogencarbonate + H(+) = CO2 + H2O</text>
        <dbReference type="Rhea" id="RHEA:10748"/>
        <dbReference type="ChEBI" id="CHEBI:15377"/>
        <dbReference type="ChEBI" id="CHEBI:15378"/>
        <dbReference type="ChEBI" id="CHEBI:16526"/>
        <dbReference type="ChEBI" id="CHEBI:17544"/>
        <dbReference type="EC" id="4.2.1.1"/>
    </reaction>
</comment>
<comment type="similarity">
    <text evidence="1 8">Belongs to the beta-class carbonic anhydrase family.</text>
</comment>
<keyword evidence="4 7" id="KW-0862">Zinc</keyword>
<dbReference type="EMBL" id="MBFR01000008">
    <property type="protein sequence ID" value="PVU97715.1"/>
    <property type="molecule type" value="Genomic_DNA"/>
</dbReference>
<dbReference type="STRING" id="133385.A0A2T9YZD7"/>
<feature type="transmembrane region" description="Helical" evidence="9">
    <location>
        <begin position="20"/>
        <end position="38"/>
    </location>
</feature>
<dbReference type="AlphaFoldDB" id="A0A2T9YZD7"/>
<dbReference type="SUPFAM" id="SSF53056">
    <property type="entry name" value="beta-carbonic anhydrase, cab"/>
    <property type="match status" value="1"/>
</dbReference>
<dbReference type="InterPro" id="IPR036874">
    <property type="entry name" value="Carbonic_anhydrase_sf"/>
</dbReference>
<comment type="function">
    <text evidence="8">Reversible hydration of carbon dioxide.</text>
</comment>
<evidence type="ECO:0000313" key="11">
    <source>
        <dbReference type="Proteomes" id="UP000245383"/>
    </source>
</evidence>
<organism evidence="10 11">
    <name type="scientific">Smittium simulii</name>
    <dbReference type="NCBI Taxonomy" id="133385"/>
    <lineage>
        <taxon>Eukaryota</taxon>
        <taxon>Fungi</taxon>
        <taxon>Fungi incertae sedis</taxon>
        <taxon>Zoopagomycota</taxon>
        <taxon>Kickxellomycotina</taxon>
        <taxon>Harpellomycetes</taxon>
        <taxon>Harpellales</taxon>
        <taxon>Legeriomycetaceae</taxon>
        <taxon>Smittium</taxon>
    </lineage>
</organism>
<keyword evidence="3 7" id="KW-0479">Metal-binding</keyword>
<evidence type="ECO:0000313" key="10">
    <source>
        <dbReference type="EMBL" id="PVU97715.1"/>
    </source>
</evidence>
<evidence type="ECO:0000256" key="4">
    <source>
        <dbReference type="ARBA" id="ARBA00022833"/>
    </source>
</evidence>
<comment type="cofactor">
    <cofactor evidence="7">
        <name>Zn(2+)</name>
        <dbReference type="ChEBI" id="CHEBI:29105"/>
    </cofactor>
    <text evidence="7">Binds 1 zinc ion per subunit.</text>
</comment>
<feature type="binding site" evidence="7">
    <location>
        <position position="109"/>
    </location>
    <ligand>
        <name>Zn(2+)</name>
        <dbReference type="ChEBI" id="CHEBI:29105"/>
    </ligand>
</feature>
<gene>
    <name evidence="10" type="ORF">BB561_000345</name>
</gene>
<dbReference type="PANTHER" id="PTHR11002:SF76">
    <property type="entry name" value="CARBONIC ANHYDRASE"/>
    <property type="match status" value="1"/>
</dbReference>
<keyword evidence="9" id="KW-1133">Transmembrane helix</keyword>
<keyword evidence="9" id="KW-0472">Membrane</keyword>
<name>A0A2T9YZD7_9FUNG</name>
<feature type="binding site" evidence="7">
    <location>
        <position position="165"/>
    </location>
    <ligand>
        <name>Zn(2+)</name>
        <dbReference type="ChEBI" id="CHEBI:29105"/>
    </ligand>
</feature>
<evidence type="ECO:0000256" key="7">
    <source>
        <dbReference type="PIRSR" id="PIRSR601765-1"/>
    </source>
</evidence>
<evidence type="ECO:0000256" key="1">
    <source>
        <dbReference type="ARBA" id="ARBA00006217"/>
    </source>
</evidence>
<reference evidence="10 11" key="1">
    <citation type="journal article" date="2018" name="MBio">
        <title>Comparative Genomics Reveals the Core Gene Toolbox for the Fungus-Insect Symbiosis.</title>
        <authorList>
            <person name="Wang Y."/>
            <person name="Stata M."/>
            <person name="Wang W."/>
            <person name="Stajich J.E."/>
            <person name="White M.M."/>
            <person name="Moncalvo J.M."/>
        </authorList>
    </citation>
    <scope>NUCLEOTIDE SEQUENCE [LARGE SCALE GENOMIC DNA]</scope>
    <source>
        <strain evidence="10 11">SWE-8-4</strain>
    </source>
</reference>
<evidence type="ECO:0000256" key="2">
    <source>
        <dbReference type="ARBA" id="ARBA00012925"/>
    </source>
</evidence>